<organism evidence="1 2">
    <name type="scientific">Streptomyces sulfonofaciens</name>
    <dbReference type="NCBI Taxonomy" id="68272"/>
    <lineage>
        <taxon>Bacteria</taxon>
        <taxon>Bacillati</taxon>
        <taxon>Actinomycetota</taxon>
        <taxon>Actinomycetes</taxon>
        <taxon>Kitasatosporales</taxon>
        <taxon>Streptomycetaceae</taxon>
        <taxon>Streptomyces</taxon>
    </lineage>
</organism>
<gene>
    <name evidence="1" type="ORF">GCM10018793_02130</name>
</gene>
<sequence length="63" mass="6418">MGTRLGRLRPDGDALCRPGLPPGTFRTCGGRCSGCAAGVNEMCPGRGRSSTAVHTFQVPGPSS</sequence>
<dbReference type="AlphaFoldDB" id="A0A919KRF2"/>
<accession>A0A919KRF2</accession>
<comment type="caution">
    <text evidence="1">The sequence shown here is derived from an EMBL/GenBank/DDBJ whole genome shotgun (WGS) entry which is preliminary data.</text>
</comment>
<reference evidence="1" key="1">
    <citation type="journal article" date="2014" name="Int. J. Syst. Evol. Microbiol.">
        <title>Complete genome sequence of Corynebacterium casei LMG S-19264T (=DSM 44701T), isolated from a smear-ripened cheese.</title>
        <authorList>
            <consortium name="US DOE Joint Genome Institute (JGI-PGF)"/>
            <person name="Walter F."/>
            <person name="Albersmeier A."/>
            <person name="Kalinowski J."/>
            <person name="Ruckert C."/>
        </authorList>
    </citation>
    <scope>NUCLEOTIDE SEQUENCE</scope>
    <source>
        <strain evidence="1">JCM 5069</strain>
    </source>
</reference>
<proteinExistence type="predicted"/>
<name>A0A919KRF2_9ACTN</name>
<evidence type="ECO:0000313" key="1">
    <source>
        <dbReference type="EMBL" id="GHH69537.1"/>
    </source>
</evidence>
<keyword evidence="2" id="KW-1185">Reference proteome</keyword>
<protein>
    <submittedName>
        <fullName evidence="1">Uncharacterized protein</fullName>
    </submittedName>
</protein>
<dbReference type="Proteomes" id="UP000603708">
    <property type="component" value="Unassembled WGS sequence"/>
</dbReference>
<evidence type="ECO:0000313" key="2">
    <source>
        <dbReference type="Proteomes" id="UP000603708"/>
    </source>
</evidence>
<reference evidence="1" key="2">
    <citation type="submission" date="2020-09" db="EMBL/GenBank/DDBJ databases">
        <authorList>
            <person name="Sun Q."/>
            <person name="Ohkuma M."/>
        </authorList>
    </citation>
    <scope>NUCLEOTIDE SEQUENCE</scope>
    <source>
        <strain evidence="1">JCM 5069</strain>
    </source>
</reference>
<dbReference type="EMBL" id="BNCD01000001">
    <property type="protein sequence ID" value="GHH69537.1"/>
    <property type="molecule type" value="Genomic_DNA"/>
</dbReference>